<dbReference type="SUPFAM" id="SSF56300">
    <property type="entry name" value="Metallo-dependent phosphatases"/>
    <property type="match status" value="1"/>
</dbReference>
<dbReference type="InterPro" id="IPR004843">
    <property type="entry name" value="Calcineurin-like_PHP"/>
</dbReference>
<dbReference type="EMBL" id="OCNF01000004">
    <property type="protein sequence ID" value="SOD66533.1"/>
    <property type="molecule type" value="Genomic_DNA"/>
</dbReference>
<proteinExistence type="predicted"/>
<reference evidence="2 3" key="1">
    <citation type="submission" date="2017-09" db="EMBL/GenBank/DDBJ databases">
        <authorList>
            <person name="Ehlers B."/>
            <person name="Leendertz F.H."/>
        </authorList>
    </citation>
    <scope>NUCLEOTIDE SEQUENCE [LARGE SCALE GENOMIC DNA]</scope>
    <source>
        <strain evidence="2 3">DSM 16848</strain>
    </source>
</reference>
<evidence type="ECO:0000313" key="3">
    <source>
        <dbReference type="Proteomes" id="UP000219669"/>
    </source>
</evidence>
<dbReference type="InterPro" id="IPR050126">
    <property type="entry name" value="Ap4A_hydrolase"/>
</dbReference>
<dbReference type="GO" id="GO:0005737">
    <property type="term" value="C:cytoplasm"/>
    <property type="evidence" value="ECO:0007669"/>
    <property type="project" value="TreeGrafter"/>
</dbReference>
<keyword evidence="3" id="KW-1185">Reference proteome</keyword>
<dbReference type="RefSeq" id="WP_097113720.1">
    <property type="nucleotide sequence ID" value="NZ_CP083931.1"/>
</dbReference>
<dbReference type="AlphaFoldDB" id="A0A286E6L5"/>
<accession>A0A286E6L5</accession>
<evidence type="ECO:0000259" key="1">
    <source>
        <dbReference type="Pfam" id="PF00149"/>
    </source>
</evidence>
<feature type="domain" description="Calcineurin-like phosphoesterase" evidence="1">
    <location>
        <begin position="12"/>
        <end position="113"/>
    </location>
</feature>
<organism evidence="2 3">
    <name type="scientific">Alysiella filiformis DSM 16848</name>
    <dbReference type="NCBI Taxonomy" id="1120981"/>
    <lineage>
        <taxon>Bacteria</taxon>
        <taxon>Pseudomonadati</taxon>
        <taxon>Pseudomonadota</taxon>
        <taxon>Betaproteobacteria</taxon>
        <taxon>Neisseriales</taxon>
        <taxon>Neisseriaceae</taxon>
        <taxon>Alysiella</taxon>
    </lineage>
</organism>
<dbReference type="PANTHER" id="PTHR42850">
    <property type="entry name" value="METALLOPHOSPHOESTERASE"/>
    <property type="match status" value="1"/>
</dbReference>
<name>A0A286E6L5_9NEIS</name>
<protein>
    <submittedName>
        <fullName evidence="2">Calcineurin-like phosphoesterase</fullName>
    </submittedName>
</protein>
<gene>
    <name evidence="2" type="ORF">SAMN02746062_00639</name>
</gene>
<evidence type="ECO:0000313" key="2">
    <source>
        <dbReference type="EMBL" id="SOD66533.1"/>
    </source>
</evidence>
<dbReference type="PANTHER" id="PTHR42850:SF4">
    <property type="entry name" value="ZINC-DEPENDENT ENDOPOLYPHOSPHATASE"/>
    <property type="match status" value="1"/>
</dbReference>
<sequence>MPLIQTLPSGKLDIIGDIHGQYEALQNLLHYLGYSPEGKHPQGRKIILVGDLIDRGPDAPAVLNWFMHAQKLGYAFMVLGNHEINLLSNEPKDGSGWFFNSRAERDAENYAPWNRLPENQKKTIIQFLKQQPLVLQRADLRIVHAAWLPKAIEQLAQRNHEDLLALIQEWEEQYHCCVKHAPWFDDYLEEQRLHAHDLENPNITPTMLPHTAQHDVYKSQANPIRALTCGVEMVSAVPFFGSGRWRFSIRHSWWDDYHDPIPVIIGHYWRQWQPQRPPPKHRENVFTVPSHHWHGARGNVFCCDFSVGARWRDRKKAIAPSQSEHRLAALRFPEKTLVFDNGETVETVYGV</sequence>
<dbReference type="Gene3D" id="3.60.21.10">
    <property type="match status" value="1"/>
</dbReference>
<dbReference type="Proteomes" id="UP000219669">
    <property type="component" value="Unassembled WGS sequence"/>
</dbReference>
<dbReference type="InterPro" id="IPR029052">
    <property type="entry name" value="Metallo-depent_PP-like"/>
</dbReference>
<dbReference type="GO" id="GO:0016791">
    <property type="term" value="F:phosphatase activity"/>
    <property type="evidence" value="ECO:0007669"/>
    <property type="project" value="TreeGrafter"/>
</dbReference>
<dbReference type="OrthoDB" id="9807890at2"/>
<dbReference type="Pfam" id="PF00149">
    <property type="entry name" value="Metallophos"/>
    <property type="match status" value="1"/>
</dbReference>